<dbReference type="Gene3D" id="2.40.360.10">
    <property type="entry name" value="YmcC-like"/>
    <property type="match status" value="1"/>
</dbReference>
<dbReference type="RefSeq" id="WP_141346155.1">
    <property type="nucleotide sequence ID" value="NZ_BJLF01000012.1"/>
</dbReference>
<organism evidence="1 2">
    <name type="scientific">Vibrio inusitatus NBRC 102082</name>
    <dbReference type="NCBI Taxonomy" id="1219070"/>
    <lineage>
        <taxon>Bacteria</taxon>
        <taxon>Pseudomonadati</taxon>
        <taxon>Pseudomonadota</taxon>
        <taxon>Gammaproteobacteria</taxon>
        <taxon>Vibrionales</taxon>
        <taxon>Vibrionaceae</taxon>
        <taxon>Vibrio</taxon>
    </lineage>
</organism>
<dbReference type="InterPro" id="IPR021308">
    <property type="entry name" value="GfcB"/>
</dbReference>
<comment type="caution">
    <text evidence="1">The sequence shown here is derived from an EMBL/GenBank/DDBJ whole genome shotgun (WGS) entry which is preliminary data.</text>
</comment>
<name>A0A4Y3HWX2_9VIBR</name>
<keyword evidence="2" id="KW-1185">Reference proteome</keyword>
<sequence length="216" mass="24691">MIQKGLLYFILSALIAGCSQKFKDVGATLEQSIWGEQDIELAKERLQQLPYASLYARINQGHQIHMVLAYADRLSDKDPIQLKWITEDRVMIVTEGGRITKTLAMPQDNLAELSTKSYPFGSVTPASWSVMYDWQPGYRYGYQAKISRKFIGSEAVDTPLKTFATKHYIETVYFQSLKAGFDNHYWVDSQGRVIRTIQHIGPDMSKIELLLIRDFG</sequence>
<accession>A0A4Y3HWX2</accession>
<evidence type="ECO:0000313" key="1">
    <source>
        <dbReference type="EMBL" id="GEA51679.1"/>
    </source>
</evidence>
<dbReference type="EMBL" id="BJLF01000012">
    <property type="protein sequence ID" value="GEA51679.1"/>
    <property type="molecule type" value="Genomic_DNA"/>
</dbReference>
<evidence type="ECO:0000313" key="2">
    <source>
        <dbReference type="Proteomes" id="UP000318717"/>
    </source>
</evidence>
<dbReference type="AlphaFoldDB" id="A0A4Y3HWX2"/>
<evidence type="ECO:0008006" key="3">
    <source>
        <dbReference type="Google" id="ProtNLM"/>
    </source>
</evidence>
<dbReference type="SUPFAM" id="SSF159270">
    <property type="entry name" value="YmcC-like"/>
    <property type="match status" value="1"/>
</dbReference>
<gene>
    <name evidence="1" type="ORF">VIN01S_24830</name>
</gene>
<dbReference type="Proteomes" id="UP000318717">
    <property type="component" value="Unassembled WGS sequence"/>
</dbReference>
<proteinExistence type="predicted"/>
<reference evidence="1 2" key="1">
    <citation type="submission" date="2019-06" db="EMBL/GenBank/DDBJ databases">
        <title>Whole genome shotgun sequence of Vibrio inusitatus NBRC 102082.</title>
        <authorList>
            <person name="Hosoyama A."/>
            <person name="Uohara A."/>
            <person name="Ohji S."/>
            <person name="Ichikawa N."/>
        </authorList>
    </citation>
    <scope>NUCLEOTIDE SEQUENCE [LARGE SCALE GENOMIC DNA]</scope>
    <source>
        <strain evidence="1 2">NBRC 102082</strain>
    </source>
</reference>
<dbReference type="OrthoDB" id="5591889at2"/>
<dbReference type="Pfam" id="PF11102">
    <property type="entry name" value="YjbF"/>
    <property type="match status" value="1"/>
</dbReference>
<protein>
    <recommendedName>
        <fullName evidence="3">Lipoprotein</fullName>
    </recommendedName>
</protein>
<dbReference type="PROSITE" id="PS51257">
    <property type="entry name" value="PROKAR_LIPOPROTEIN"/>
    <property type="match status" value="1"/>
</dbReference>
<dbReference type="InterPro" id="IPR023373">
    <property type="entry name" value="YmcC_sf"/>
</dbReference>